<evidence type="ECO:0000256" key="2">
    <source>
        <dbReference type="ARBA" id="ARBA00009298"/>
    </source>
</evidence>
<dbReference type="KEGG" id="pbh:AAW51_1405"/>
<evidence type="ECO:0000256" key="4">
    <source>
        <dbReference type="ARBA" id="ARBA00022692"/>
    </source>
</evidence>
<evidence type="ECO:0000256" key="1">
    <source>
        <dbReference type="ARBA" id="ARBA00004651"/>
    </source>
</evidence>
<feature type="domain" description="MgtC/SapB/SrpB/YhiD N-terminal" evidence="8">
    <location>
        <begin position="28"/>
        <end position="159"/>
    </location>
</feature>
<proteinExistence type="inferred from homology"/>
<dbReference type="PANTHER" id="PTHR33778:SF1">
    <property type="entry name" value="MAGNESIUM TRANSPORTER YHID-RELATED"/>
    <property type="match status" value="1"/>
</dbReference>
<evidence type="ECO:0000313" key="9">
    <source>
        <dbReference type="EMBL" id="AKJ28096.1"/>
    </source>
</evidence>
<feature type="transmembrane region" description="Helical" evidence="7">
    <location>
        <begin position="51"/>
        <end position="70"/>
    </location>
</feature>
<feature type="transmembrane region" description="Helical" evidence="7">
    <location>
        <begin position="113"/>
        <end position="131"/>
    </location>
</feature>
<evidence type="ECO:0000256" key="7">
    <source>
        <dbReference type="RuleBase" id="RU365041"/>
    </source>
</evidence>
<dbReference type="AlphaFoldDB" id="A0A0G3BL49"/>
<keyword evidence="4 7" id="KW-0812">Transmembrane</keyword>
<sequence>MPRKARPRDMDLPLFQYDPVYQDITLRLLFALGIGGAIGLERSYHGRPAGFRTHALVSLSTCVLMLVTVYQTRWFPEGPRTHVTLDPTRMAQGIMTGIGFLGAGTIMKDGLSVRGLTTAASIWMTAAIGVLVGVGFYFPAVLATALTLGTLSVFRWIESRMPSQFHATFVVRFDRRSKMNEHEMRQMLQRYGFSVANMNYRLDAEAGFFEYRTVIRASRASKAAALSEGLNSLENVREFRVLPLGD</sequence>
<gene>
    <name evidence="9" type="primary">mgtC</name>
    <name evidence="9" type="ORF">AAW51_1405</name>
</gene>
<dbReference type="InterPro" id="IPR003416">
    <property type="entry name" value="MgtC/SapB/SrpB/YhiD_fam"/>
</dbReference>
<reference evidence="9 10" key="1">
    <citation type="submission" date="2015-05" db="EMBL/GenBank/DDBJ databases">
        <authorList>
            <person name="Tang B."/>
            <person name="Yu Y."/>
        </authorList>
    </citation>
    <scope>NUCLEOTIDE SEQUENCE [LARGE SCALE GENOMIC DNA]</scope>
    <source>
        <strain evidence="9 10">DSM 7029</strain>
    </source>
</reference>
<keyword evidence="5 7" id="KW-1133">Transmembrane helix</keyword>
<dbReference type="STRING" id="413882.AAW51_1405"/>
<evidence type="ECO:0000256" key="6">
    <source>
        <dbReference type="ARBA" id="ARBA00023136"/>
    </source>
</evidence>
<dbReference type="InterPro" id="IPR049177">
    <property type="entry name" value="MgtC_SapB_SrpB_YhiD_N"/>
</dbReference>
<dbReference type="GO" id="GO:0005886">
    <property type="term" value="C:plasma membrane"/>
    <property type="evidence" value="ECO:0007669"/>
    <property type="project" value="UniProtKB-SubCell"/>
</dbReference>
<comment type="similarity">
    <text evidence="2 7">Belongs to the MgtC/SapB family.</text>
</comment>
<dbReference type="PANTHER" id="PTHR33778">
    <property type="entry name" value="PROTEIN MGTC"/>
    <property type="match status" value="1"/>
</dbReference>
<dbReference type="Proteomes" id="UP000035352">
    <property type="component" value="Chromosome"/>
</dbReference>
<organism evidence="9 10">
    <name type="scientific">Caldimonas brevitalea</name>
    <dbReference type="NCBI Taxonomy" id="413882"/>
    <lineage>
        <taxon>Bacteria</taxon>
        <taxon>Pseudomonadati</taxon>
        <taxon>Pseudomonadota</taxon>
        <taxon>Betaproteobacteria</taxon>
        <taxon>Burkholderiales</taxon>
        <taxon>Sphaerotilaceae</taxon>
        <taxon>Caldimonas</taxon>
    </lineage>
</organism>
<name>A0A0G3BL49_9BURK</name>
<accession>A0A0G3BL49</accession>
<keyword evidence="10" id="KW-1185">Reference proteome</keyword>
<dbReference type="Pfam" id="PF02308">
    <property type="entry name" value="MgtC"/>
    <property type="match status" value="1"/>
</dbReference>
<dbReference type="PATRIC" id="fig|413882.6.peg.1480"/>
<evidence type="ECO:0000259" key="8">
    <source>
        <dbReference type="Pfam" id="PF02308"/>
    </source>
</evidence>
<dbReference type="PRINTS" id="PR01837">
    <property type="entry name" value="MGTCSAPBPROT"/>
</dbReference>
<keyword evidence="7" id="KW-0997">Cell inner membrane</keyword>
<keyword evidence="6 7" id="KW-0472">Membrane</keyword>
<feature type="transmembrane region" description="Helical" evidence="7">
    <location>
        <begin position="90"/>
        <end position="106"/>
    </location>
</feature>
<comment type="subcellular location">
    <subcellularLocation>
        <location evidence="7">Cell inner membrane</location>
        <topology evidence="7">Multi-pass membrane protein</topology>
    </subcellularLocation>
    <subcellularLocation>
        <location evidence="1">Cell membrane</location>
        <topology evidence="1">Multi-pass membrane protein</topology>
    </subcellularLocation>
</comment>
<evidence type="ECO:0000256" key="3">
    <source>
        <dbReference type="ARBA" id="ARBA00022475"/>
    </source>
</evidence>
<dbReference type="EMBL" id="CP011371">
    <property type="protein sequence ID" value="AKJ28096.1"/>
    <property type="molecule type" value="Genomic_DNA"/>
</dbReference>
<protein>
    <recommendedName>
        <fullName evidence="7">Protein MgtC</fullName>
    </recommendedName>
</protein>
<evidence type="ECO:0000256" key="5">
    <source>
        <dbReference type="ARBA" id="ARBA00022989"/>
    </source>
</evidence>
<keyword evidence="3" id="KW-1003">Cell membrane</keyword>
<evidence type="ECO:0000313" key="10">
    <source>
        <dbReference type="Proteomes" id="UP000035352"/>
    </source>
</evidence>